<dbReference type="EMBL" id="CP036291">
    <property type="protein sequence ID" value="QDU91028.1"/>
    <property type="molecule type" value="Genomic_DNA"/>
</dbReference>
<dbReference type="Proteomes" id="UP000317429">
    <property type="component" value="Chromosome"/>
</dbReference>
<keyword evidence="1" id="KW-1133">Transmembrane helix</keyword>
<keyword evidence="1" id="KW-0472">Membrane</keyword>
<sequence length="192" mass="20062">MTPNPTTAPLGPTDWAHVRWPAIVIALLAGHALLVTGALVLSSTLIPAASIAPSGYAEALRWDDLQAERAASARLGWTATVTPAPQADLMGRRPIEIVLLDAEGAPVEGAMLDVALYHYAKADQPVAFRAGPSDAAGRVVAAPPLRRAGQWRLTAVVQRGADRLLIETDVWAPEPGLAQPTAANTLPGGPIR</sequence>
<evidence type="ECO:0000313" key="2">
    <source>
        <dbReference type="EMBL" id="QDU91028.1"/>
    </source>
</evidence>
<keyword evidence="3" id="KW-1185">Reference proteome</keyword>
<dbReference type="RefSeq" id="WP_145290682.1">
    <property type="nucleotide sequence ID" value="NZ_CP036291.1"/>
</dbReference>
<name>A0A518DHS1_9BACT</name>
<gene>
    <name evidence="2" type="ORF">Pla175_44450</name>
</gene>
<proteinExistence type="predicted"/>
<reference evidence="2 3" key="1">
    <citation type="submission" date="2019-02" db="EMBL/GenBank/DDBJ databases">
        <title>Deep-cultivation of Planctomycetes and their phenomic and genomic characterization uncovers novel biology.</title>
        <authorList>
            <person name="Wiegand S."/>
            <person name="Jogler M."/>
            <person name="Boedeker C."/>
            <person name="Pinto D."/>
            <person name="Vollmers J."/>
            <person name="Rivas-Marin E."/>
            <person name="Kohn T."/>
            <person name="Peeters S.H."/>
            <person name="Heuer A."/>
            <person name="Rast P."/>
            <person name="Oberbeckmann S."/>
            <person name="Bunk B."/>
            <person name="Jeske O."/>
            <person name="Meyerdierks A."/>
            <person name="Storesund J.E."/>
            <person name="Kallscheuer N."/>
            <person name="Luecker S."/>
            <person name="Lage O.M."/>
            <person name="Pohl T."/>
            <person name="Merkel B.J."/>
            <person name="Hornburger P."/>
            <person name="Mueller R.-W."/>
            <person name="Bruemmer F."/>
            <person name="Labrenz M."/>
            <person name="Spormann A.M."/>
            <person name="Op den Camp H."/>
            <person name="Overmann J."/>
            <person name="Amann R."/>
            <person name="Jetten M.S.M."/>
            <person name="Mascher T."/>
            <person name="Medema M.H."/>
            <person name="Devos D.P."/>
            <person name="Kaster A.-K."/>
            <person name="Ovreas L."/>
            <person name="Rohde M."/>
            <person name="Galperin M.Y."/>
            <person name="Jogler C."/>
        </authorList>
    </citation>
    <scope>NUCLEOTIDE SEQUENCE [LARGE SCALE GENOMIC DNA]</scope>
    <source>
        <strain evidence="2 3">Pla175</strain>
    </source>
</reference>
<organism evidence="2 3">
    <name type="scientific">Pirellulimonas nuda</name>
    <dbReference type="NCBI Taxonomy" id="2528009"/>
    <lineage>
        <taxon>Bacteria</taxon>
        <taxon>Pseudomonadati</taxon>
        <taxon>Planctomycetota</taxon>
        <taxon>Planctomycetia</taxon>
        <taxon>Pirellulales</taxon>
        <taxon>Lacipirellulaceae</taxon>
        <taxon>Pirellulimonas</taxon>
    </lineage>
</organism>
<dbReference type="InterPro" id="IPR008620">
    <property type="entry name" value="FixH"/>
</dbReference>
<accession>A0A518DHS1</accession>
<protein>
    <submittedName>
        <fullName evidence="2">FixH</fullName>
    </submittedName>
</protein>
<dbReference type="AlphaFoldDB" id="A0A518DHS1"/>
<dbReference type="OrthoDB" id="288113at2"/>
<evidence type="ECO:0000313" key="3">
    <source>
        <dbReference type="Proteomes" id="UP000317429"/>
    </source>
</evidence>
<dbReference type="KEGG" id="pnd:Pla175_44450"/>
<evidence type="ECO:0000256" key="1">
    <source>
        <dbReference type="SAM" id="Phobius"/>
    </source>
</evidence>
<feature type="transmembrane region" description="Helical" evidence="1">
    <location>
        <begin position="20"/>
        <end position="41"/>
    </location>
</feature>
<dbReference type="Pfam" id="PF05751">
    <property type="entry name" value="FixH"/>
    <property type="match status" value="1"/>
</dbReference>
<keyword evidence="1" id="KW-0812">Transmembrane</keyword>